<proteinExistence type="predicted"/>
<sequence>MTARRISPIDHYHRQVQIGETIKQRRIRAESDDDDSVEPMILQAVKQTLGSTEKNADIIFGSLGALGDAMENAEQMQ</sequence>
<dbReference type="EMBL" id="VSSQ01108877">
    <property type="protein sequence ID" value="MPN47407.1"/>
    <property type="molecule type" value="Genomic_DNA"/>
</dbReference>
<protein>
    <submittedName>
        <fullName evidence="1">Uncharacterized protein</fullName>
    </submittedName>
</protein>
<gene>
    <name evidence="1" type="ORF">SDC9_195009</name>
</gene>
<accession>A0A645I7T3</accession>
<organism evidence="1">
    <name type="scientific">bioreactor metagenome</name>
    <dbReference type="NCBI Taxonomy" id="1076179"/>
    <lineage>
        <taxon>unclassified sequences</taxon>
        <taxon>metagenomes</taxon>
        <taxon>ecological metagenomes</taxon>
    </lineage>
</organism>
<reference evidence="1" key="1">
    <citation type="submission" date="2019-08" db="EMBL/GenBank/DDBJ databases">
        <authorList>
            <person name="Kucharzyk K."/>
            <person name="Murdoch R.W."/>
            <person name="Higgins S."/>
            <person name="Loffler F."/>
        </authorList>
    </citation>
    <scope>NUCLEOTIDE SEQUENCE</scope>
</reference>
<dbReference type="AlphaFoldDB" id="A0A645I7T3"/>
<name>A0A645I7T3_9ZZZZ</name>
<comment type="caution">
    <text evidence="1">The sequence shown here is derived from an EMBL/GenBank/DDBJ whole genome shotgun (WGS) entry which is preliminary data.</text>
</comment>
<evidence type="ECO:0000313" key="1">
    <source>
        <dbReference type="EMBL" id="MPN47407.1"/>
    </source>
</evidence>